<evidence type="ECO:0000313" key="1">
    <source>
        <dbReference type="EMBL" id="KAJ7186209.1"/>
    </source>
</evidence>
<comment type="caution">
    <text evidence="1">The sequence shown here is derived from an EMBL/GenBank/DDBJ whole genome shotgun (WGS) entry which is preliminary data.</text>
</comment>
<organism evidence="1 2">
    <name type="scientific">Mycena pura</name>
    <dbReference type="NCBI Taxonomy" id="153505"/>
    <lineage>
        <taxon>Eukaryota</taxon>
        <taxon>Fungi</taxon>
        <taxon>Dikarya</taxon>
        <taxon>Basidiomycota</taxon>
        <taxon>Agaricomycotina</taxon>
        <taxon>Agaricomycetes</taxon>
        <taxon>Agaricomycetidae</taxon>
        <taxon>Agaricales</taxon>
        <taxon>Marasmiineae</taxon>
        <taxon>Mycenaceae</taxon>
        <taxon>Mycena</taxon>
    </lineage>
</organism>
<feature type="non-terminal residue" evidence="1">
    <location>
        <position position="1"/>
    </location>
</feature>
<sequence length="200" mass="21276">MPSRPPTDTSIPVLTASLATQNEQQLALVLPNGQAVLLFHGCQLTAAEQQILGAAVEVSVETVQDFDGKVVLGAAQGLSSGVDPFGLTLTTSWSTMTGFTHHIILPRLFDMVSREIEFLSIGPGLEVTINSLRLPASTPSPLPSQIRDLETDWDCAAALITATPGATVFDLMEPALPFTTASLSRRRTMIALATQFSQTT</sequence>
<reference evidence="1" key="1">
    <citation type="submission" date="2023-03" db="EMBL/GenBank/DDBJ databases">
        <title>Massive genome expansion in bonnet fungi (Mycena s.s.) driven by repeated elements and novel gene families across ecological guilds.</title>
        <authorList>
            <consortium name="Lawrence Berkeley National Laboratory"/>
            <person name="Harder C.B."/>
            <person name="Miyauchi S."/>
            <person name="Viragh M."/>
            <person name="Kuo A."/>
            <person name="Thoen E."/>
            <person name="Andreopoulos B."/>
            <person name="Lu D."/>
            <person name="Skrede I."/>
            <person name="Drula E."/>
            <person name="Henrissat B."/>
            <person name="Morin E."/>
            <person name="Kohler A."/>
            <person name="Barry K."/>
            <person name="LaButti K."/>
            <person name="Morin E."/>
            <person name="Salamov A."/>
            <person name="Lipzen A."/>
            <person name="Mereny Z."/>
            <person name="Hegedus B."/>
            <person name="Baldrian P."/>
            <person name="Stursova M."/>
            <person name="Weitz H."/>
            <person name="Taylor A."/>
            <person name="Grigoriev I.V."/>
            <person name="Nagy L.G."/>
            <person name="Martin F."/>
            <person name="Kauserud H."/>
        </authorList>
    </citation>
    <scope>NUCLEOTIDE SEQUENCE</scope>
    <source>
        <strain evidence="1">9144</strain>
    </source>
</reference>
<dbReference type="EMBL" id="JARJCW010000213">
    <property type="protein sequence ID" value="KAJ7186209.1"/>
    <property type="molecule type" value="Genomic_DNA"/>
</dbReference>
<proteinExistence type="predicted"/>
<protein>
    <submittedName>
        <fullName evidence="1">Uncharacterized protein</fullName>
    </submittedName>
</protein>
<dbReference type="Proteomes" id="UP001219525">
    <property type="component" value="Unassembled WGS sequence"/>
</dbReference>
<keyword evidence="2" id="KW-1185">Reference proteome</keyword>
<dbReference type="AlphaFoldDB" id="A0AAD6URB4"/>
<gene>
    <name evidence="1" type="ORF">GGX14DRAFT_409282</name>
</gene>
<name>A0AAD6URB4_9AGAR</name>
<evidence type="ECO:0000313" key="2">
    <source>
        <dbReference type="Proteomes" id="UP001219525"/>
    </source>
</evidence>
<accession>A0AAD6URB4</accession>